<keyword evidence="4" id="KW-0808">Transferase</keyword>
<evidence type="ECO:0000313" key="5">
    <source>
        <dbReference type="EnsemblMetazoa" id="LLOJ003395-PA"/>
    </source>
</evidence>
<reference evidence="5" key="3">
    <citation type="submission" date="2020-05" db="UniProtKB">
        <authorList>
            <consortium name="EnsemblMetazoa"/>
        </authorList>
    </citation>
    <scope>IDENTIFICATION</scope>
    <source>
        <strain evidence="5">Jacobina</strain>
    </source>
</reference>
<keyword evidence="3" id="KW-0732">Signal</keyword>
<dbReference type="AlphaFoldDB" id="A0A1B0CG94"/>
<dbReference type="Proteomes" id="UP000092461">
    <property type="component" value="Unassembled WGS sequence"/>
</dbReference>
<accession>A0A1B0CG94</accession>
<feature type="compositionally biased region" description="Basic and acidic residues" evidence="1">
    <location>
        <begin position="154"/>
        <end position="172"/>
    </location>
</feature>
<dbReference type="EMBL" id="AJWK01010864">
    <property type="status" value="NOT_ANNOTATED_CDS"/>
    <property type="molecule type" value="Genomic_DNA"/>
</dbReference>
<evidence type="ECO:0000313" key="4">
    <source>
        <dbReference type="EMBL" id="MBC1177012.1"/>
    </source>
</evidence>
<feature type="transmembrane region" description="Helical" evidence="2">
    <location>
        <begin position="265"/>
        <end position="288"/>
    </location>
</feature>
<keyword evidence="2" id="KW-0812">Transmembrane</keyword>
<feature type="region of interest" description="Disordered" evidence="1">
    <location>
        <begin position="125"/>
        <end position="172"/>
    </location>
</feature>
<keyword evidence="4" id="KW-0418">Kinase</keyword>
<evidence type="ECO:0000256" key="3">
    <source>
        <dbReference type="SAM" id="SignalP"/>
    </source>
</evidence>
<dbReference type="VEuPathDB" id="VectorBase:LLONM1_005140"/>
<keyword evidence="2" id="KW-1133">Transmembrane helix</keyword>
<name>A0A1B0CG94_LUTLO</name>
<evidence type="ECO:0000256" key="2">
    <source>
        <dbReference type="SAM" id="Phobius"/>
    </source>
</evidence>
<reference evidence="6" key="1">
    <citation type="submission" date="2012-05" db="EMBL/GenBank/DDBJ databases">
        <title>Whole Genome Assembly of Lutzomyia longipalpis.</title>
        <authorList>
            <person name="Richards S."/>
            <person name="Qu C."/>
            <person name="Dillon R."/>
            <person name="Worley K."/>
            <person name="Scherer S."/>
            <person name="Batterton M."/>
            <person name="Taylor A."/>
            <person name="Hawes A."/>
            <person name="Hernandez B."/>
            <person name="Kovar C."/>
            <person name="Mandapat C."/>
            <person name="Pham C."/>
            <person name="Qu C."/>
            <person name="Jing C."/>
            <person name="Bess C."/>
            <person name="Bandaranaike D."/>
            <person name="Ngo D."/>
            <person name="Ongeri F."/>
            <person name="Arias F."/>
            <person name="Lara F."/>
            <person name="Weissenberger G."/>
            <person name="Kamau G."/>
            <person name="Han H."/>
            <person name="Shen H."/>
            <person name="Dinh H."/>
            <person name="Khalil I."/>
            <person name="Jones J."/>
            <person name="Shafer J."/>
            <person name="Jayaseelan J."/>
            <person name="Quiroz J."/>
            <person name="Blankenburg K."/>
            <person name="Nguyen L."/>
            <person name="Jackson L."/>
            <person name="Francisco L."/>
            <person name="Tang L.-Y."/>
            <person name="Pu L.-L."/>
            <person name="Perales L."/>
            <person name="Lorensuhewa L."/>
            <person name="Munidasa M."/>
            <person name="Coyle M."/>
            <person name="Taylor M."/>
            <person name="Puazo M."/>
            <person name="Firestine M."/>
            <person name="Scheel M."/>
            <person name="Javaid M."/>
            <person name="Wang M."/>
            <person name="Li M."/>
            <person name="Tabassum N."/>
            <person name="Saada N."/>
            <person name="Osuji N."/>
            <person name="Aqrawi P."/>
            <person name="Fu Q."/>
            <person name="Thornton R."/>
            <person name="Raj R."/>
            <person name="Goodspeed R."/>
            <person name="Mata R."/>
            <person name="Najjar R."/>
            <person name="Gubbala S."/>
            <person name="Lee S."/>
            <person name="Denson S."/>
            <person name="Patil S."/>
            <person name="Macmil S."/>
            <person name="Qi S."/>
            <person name="Matskevitch T."/>
            <person name="Palculict T."/>
            <person name="Mathew T."/>
            <person name="Vee V."/>
            <person name="Velamala V."/>
            <person name="Korchina V."/>
            <person name="Cai W."/>
            <person name="Liu W."/>
            <person name="Dai W."/>
            <person name="Zou X."/>
            <person name="Zhu Y."/>
            <person name="Zhang Y."/>
            <person name="Wu Y.-Q."/>
            <person name="Xin Y."/>
            <person name="Nazarath L."/>
            <person name="Kovar C."/>
            <person name="Han Y."/>
            <person name="Muzny D."/>
            <person name="Gibbs R."/>
        </authorList>
    </citation>
    <scope>NUCLEOTIDE SEQUENCE [LARGE SCALE GENOMIC DNA]</scope>
    <source>
        <strain evidence="6">Jacobina</strain>
    </source>
</reference>
<dbReference type="GO" id="GO:0016301">
    <property type="term" value="F:kinase activity"/>
    <property type="evidence" value="ECO:0007669"/>
    <property type="project" value="UniProtKB-KW"/>
</dbReference>
<proteinExistence type="predicted"/>
<dbReference type="OrthoDB" id="8192800at2759"/>
<organism evidence="5 6">
    <name type="scientific">Lutzomyia longipalpis</name>
    <name type="common">Sand fly</name>
    <dbReference type="NCBI Taxonomy" id="7200"/>
    <lineage>
        <taxon>Eukaryota</taxon>
        <taxon>Metazoa</taxon>
        <taxon>Ecdysozoa</taxon>
        <taxon>Arthropoda</taxon>
        <taxon>Hexapoda</taxon>
        <taxon>Insecta</taxon>
        <taxon>Pterygota</taxon>
        <taxon>Neoptera</taxon>
        <taxon>Endopterygota</taxon>
        <taxon>Diptera</taxon>
        <taxon>Nematocera</taxon>
        <taxon>Psychodoidea</taxon>
        <taxon>Psychodidae</taxon>
        <taxon>Lutzomyia</taxon>
        <taxon>Lutzomyia</taxon>
    </lineage>
</organism>
<protein>
    <submittedName>
        <fullName evidence="4">Putative serine/threonine-protein kinase cst20 isoform x3</fullName>
    </submittedName>
</protein>
<dbReference type="GeneID" id="129789410"/>
<dbReference type="EMBL" id="AJWK01010863">
    <property type="status" value="NOT_ANNOTATED_CDS"/>
    <property type="molecule type" value="Genomic_DNA"/>
</dbReference>
<reference evidence="4" key="2">
    <citation type="journal article" date="2020" name="BMC">
        <title>Leishmania infection induces a limited differential gene expression in the sand fly midgut.</title>
        <authorList>
            <person name="Coutinho-Abreu I.V."/>
            <person name="Serafim T.D."/>
            <person name="Meneses C."/>
            <person name="Kamhawi S."/>
            <person name="Oliveira F."/>
            <person name="Valenzuela J.G."/>
        </authorList>
    </citation>
    <scope>NUCLEOTIDE SEQUENCE</scope>
    <source>
        <strain evidence="4">Jacobina</strain>
        <tissue evidence="4">Midgut</tissue>
    </source>
</reference>
<dbReference type="KEGG" id="lll:129789410"/>
<dbReference type="VEuPathDB" id="VectorBase:LLOJ003395"/>
<keyword evidence="2" id="KW-0472">Membrane</keyword>
<feature type="chain" id="PRO_5044555337" evidence="3">
    <location>
        <begin position="23"/>
        <end position="350"/>
    </location>
</feature>
<evidence type="ECO:0000256" key="1">
    <source>
        <dbReference type="SAM" id="MobiDB-lite"/>
    </source>
</evidence>
<keyword evidence="6" id="KW-1185">Reference proteome</keyword>
<sequence>MTWHWWSHWFWITLTLGTVLHALPMSSVTSDTHLGQLKILEAREKIYSKREPLKFPIAAQTDGDDEVFGVDRAFAAVEVSDGGRLNWISSHHSEKEKSIKRTENSTFEISLIDNNFTHSDANLHRKANITDKNPVDMSNKTYEDQARNSTEFVEAERQPDQTEENKTESDTVRPEISVIQNDTVDMEVELQENDTIEVDRQGRKSKVLTEYTDDLRIANLTTETKNLLARSAASSVTSVNDDELGSELSVHAFSAQHTSSLNAGAISGICLAVIFIFVGAGLTGMILYRRRYINKPQTLSEPDSSGYIDDSTIRDNSDEMYSLDNDSFLNSLEAMTIQNYWTDNVKHTKL</sequence>
<dbReference type="RefSeq" id="XP_055682192.1">
    <property type="nucleotide sequence ID" value="XM_055826217.1"/>
</dbReference>
<evidence type="ECO:0000313" key="6">
    <source>
        <dbReference type="Proteomes" id="UP000092461"/>
    </source>
</evidence>
<feature type="signal peptide" evidence="3">
    <location>
        <begin position="1"/>
        <end position="22"/>
    </location>
</feature>
<dbReference type="EMBL" id="GITU01008309">
    <property type="protein sequence ID" value="MBC1177012.1"/>
    <property type="molecule type" value="Transcribed_RNA"/>
</dbReference>
<dbReference type="EnsemblMetazoa" id="LLOJ003395-RA">
    <property type="protein sequence ID" value="LLOJ003395-PA"/>
    <property type="gene ID" value="LLOJ003395"/>
</dbReference>